<dbReference type="NCBIfam" id="NF033674">
    <property type="entry name" value="stress_OB_fold"/>
    <property type="match status" value="1"/>
</dbReference>
<feature type="chain" id="PRO_5047183618" evidence="3">
    <location>
        <begin position="20"/>
        <end position="131"/>
    </location>
</feature>
<dbReference type="PANTHER" id="PTHR36571">
    <property type="entry name" value="PROTEIN YGIW"/>
    <property type="match status" value="1"/>
</dbReference>
<sequence length="131" mass="14258">MKKVLTLAALLALSLNVMAEDKGGFKAGETPPPPHKQDAGYKGSEDTNESQVKSVRTLKEGSWVTMEGNIIKKVSGNIYTFQDKSGNINLIIPESAWGGEKYDAKDLVRVSGFVKHKNKQTEIAVKQIGDP</sequence>
<dbReference type="InterPro" id="IPR005220">
    <property type="entry name" value="CarO-like"/>
</dbReference>
<feature type="region of interest" description="Disordered" evidence="2">
    <location>
        <begin position="22"/>
        <end position="54"/>
    </location>
</feature>
<feature type="compositionally biased region" description="Basic and acidic residues" evidence="2">
    <location>
        <begin position="35"/>
        <end position="45"/>
    </location>
</feature>
<evidence type="ECO:0000256" key="2">
    <source>
        <dbReference type="SAM" id="MobiDB-lite"/>
    </source>
</evidence>
<gene>
    <name evidence="4" type="ORF">AB6T85_02685</name>
</gene>
<dbReference type="Gene3D" id="2.40.50.200">
    <property type="entry name" value="Bacterial OB-fold"/>
    <property type="match status" value="1"/>
</dbReference>
<organism evidence="4 5">
    <name type="scientific">Erwinia aeris</name>
    <dbReference type="NCBI Taxonomy" id="3239803"/>
    <lineage>
        <taxon>Bacteria</taxon>
        <taxon>Pseudomonadati</taxon>
        <taxon>Pseudomonadota</taxon>
        <taxon>Gammaproteobacteria</taxon>
        <taxon>Enterobacterales</taxon>
        <taxon>Erwiniaceae</taxon>
        <taxon>Erwinia</taxon>
    </lineage>
</organism>
<evidence type="ECO:0000256" key="3">
    <source>
        <dbReference type="SAM" id="SignalP"/>
    </source>
</evidence>
<dbReference type="RefSeq" id="WP_369894733.1">
    <property type="nucleotide sequence ID" value="NZ_JBGFFX010000001.1"/>
</dbReference>
<dbReference type="Proteomes" id="UP001565243">
    <property type="component" value="Unassembled WGS sequence"/>
</dbReference>
<feature type="signal peptide" evidence="3">
    <location>
        <begin position="1"/>
        <end position="19"/>
    </location>
</feature>
<reference evidence="4 5" key="1">
    <citation type="submission" date="2024-07" db="EMBL/GenBank/DDBJ databases">
        <authorList>
            <person name="Hebao G."/>
        </authorList>
    </citation>
    <scope>NUCLEOTIDE SEQUENCE [LARGE SCALE GENOMIC DNA]</scope>
    <source>
        <strain evidence="4 5">ACCC 02193</strain>
    </source>
</reference>
<evidence type="ECO:0000313" key="4">
    <source>
        <dbReference type="EMBL" id="MEY8769348.1"/>
    </source>
</evidence>
<comment type="caution">
    <text evidence="4">The sequence shown here is derived from an EMBL/GenBank/DDBJ whole genome shotgun (WGS) entry which is preliminary data.</text>
</comment>
<dbReference type="InterPro" id="IPR036700">
    <property type="entry name" value="BOBF_sf"/>
</dbReference>
<dbReference type="SUPFAM" id="SSF101756">
    <property type="entry name" value="Hypothetical protein YgiW"/>
    <property type="match status" value="1"/>
</dbReference>
<dbReference type="Pfam" id="PF04076">
    <property type="entry name" value="BOF"/>
    <property type="match status" value="1"/>
</dbReference>
<accession>A0ABV4E344</accession>
<keyword evidence="1 3" id="KW-0732">Signal</keyword>
<evidence type="ECO:0000256" key="1">
    <source>
        <dbReference type="ARBA" id="ARBA00022729"/>
    </source>
</evidence>
<evidence type="ECO:0000313" key="5">
    <source>
        <dbReference type="Proteomes" id="UP001565243"/>
    </source>
</evidence>
<dbReference type="EMBL" id="JBGFFX010000001">
    <property type="protein sequence ID" value="MEY8769348.1"/>
    <property type="molecule type" value="Genomic_DNA"/>
</dbReference>
<proteinExistence type="predicted"/>
<protein>
    <submittedName>
        <fullName evidence="4">YgiW/YdeI family stress tolerance OB fold protein</fullName>
    </submittedName>
</protein>
<dbReference type="PANTHER" id="PTHR36571:SF2">
    <property type="entry name" value="PERIPLASMIC PROTEIN"/>
    <property type="match status" value="1"/>
</dbReference>
<keyword evidence="5" id="KW-1185">Reference proteome</keyword>
<name>A0ABV4E344_9GAMM</name>